<dbReference type="RefSeq" id="WP_038291143.1">
    <property type="nucleotide sequence ID" value="NZ_BAVR01000078.1"/>
</dbReference>
<comment type="similarity">
    <text evidence="2">Belongs to the dihydrofolate reductase family.</text>
</comment>
<protein>
    <recommendedName>
        <fullName evidence="3">dihydrofolate reductase</fullName>
        <ecNumber evidence="3">1.5.1.3</ecNumber>
    </recommendedName>
</protein>
<dbReference type="EMBL" id="BAVR01000078">
    <property type="protein sequence ID" value="GAE90592.1"/>
    <property type="molecule type" value="Genomic_DNA"/>
</dbReference>
<evidence type="ECO:0000256" key="5">
    <source>
        <dbReference type="ARBA" id="ARBA00022857"/>
    </source>
</evidence>
<comment type="caution">
    <text evidence="8">The sequence shown here is derived from an EMBL/GenBank/DDBJ whole genome shotgun (WGS) entry which is preliminary data.</text>
</comment>
<organism evidence="8 9">
    <name type="scientific">Acetivibrio straminisolvens JCM 21531</name>
    <dbReference type="NCBI Taxonomy" id="1294263"/>
    <lineage>
        <taxon>Bacteria</taxon>
        <taxon>Bacillati</taxon>
        <taxon>Bacillota</taxon>
        <taxon>Clostridia</taxon>
        <taxon>Eubacteriales</taxon>
        <taxon>Oscillospiraceae</taxon>
        <taxon>Acetivibrio</taxon>
    </lineage>
</organism>
<dbReference type="GO" id="GO:0006730">
    <property type="term" value="P:one-carbon metabolic process"/>
    <property type="evidence" value="ECO:0007669"/>
    <property type="project" value="UniProtKB-KW"/>
</dbReference>
<reference evidence="8" key="1">
    <citation type="journal article" date="2014" name="Genome Announc.">
        <title>Draft Genome Sequence of Clostridium straminisolvens Strain JCM 21531T, Isolated from a Cellulose-Degrading Bacterial Community.</title>
        <authorList>
            <person name="Yuki M."/>
            <person name="Oshima K."/>
            <person name="Suda W."/>
            <person name="Sakamoto M."/>
            <person name="Kitamura K."/>
            <person name="Iida T."/>
            <person name="Hattori M."/>
            <person name="Ohkuma M."/>
        </authorList>
    </citation>
    <scope>NUCLEOTIDE SEQUENCE [LARGE SCALE GENOMIC DNA]</scope>
    <source>
        <strain evidence="8">JCM 21531</strain>
    </source>
</reference>
<dbReference type="Pfam" id="PF00186">
    <property type="entry name" value="DHFR_1"/>
    <property type="match status" value="1"/>
</dbReference>
<dbReference type="InterPro" id="IPR024072">
    <property type="entry name" value="DHFR-like_dom_sf"/>
</dbReference>
<dbReference type="PROSITE" id="PS51330">
    <property type="entry name" value="DHFR_2"/>
    <property type="match status" value="1"/>
</dbReference>
<dbReference type="PANTHER" id="PTHR48069">
    <property type="entry name" value="DIHYDROFOLATE REDUCTASE"/>
    <property type="match status" value="1"/>
</dbReference>
<dbReference type="PANTHER" id="PTHR48069:SF3">
    <property type="entry name" value="DIHYDROFOLATE REDUCTASE"/>
    <property type="match status" value="1"/>
</dbReference>
<dbReference type="PRINTS" id="PR00070">
    <property type="entry name" value="DHFR"/>
</dbReference>
<dbReference type="EC" id="1.5.1.3" evidence="3"/>
<keyword evidence="5" id="KW-0521">NADP</keyword>
<dbReference type="CDD" id="cd00209">
    <property type="entry name" value="DHFR"/>
    <property type="match status" value="1"/>
</dbReference>
<dbReference type="Gene3D" id="3.40.430.10">
    <property type="entry name" value="Dihydrofolate Reductase, subunit A"/>
    <property type="match status" value="1"/>
</dbReference>
<dbReference type="GO" id="GO:0046654">
    <property type="term" value="P:tetrahydrofolate biosynthetic process"/>
    <property type="evidence" value="ECO:0007669"/>
    <property type="project" value="UniProtKB-UniPathway"/>
</dbReference>
<keyword evidence="9" id="KW-1185">Reference proteome</keyword>
<evidence type="ECO:0000256" key="4">
    <source>
        <dbReference type="ARBA" id="ARBA00022563"/>
    </source>
</evidence>
<keyword evidence="6" id="KW-0560">Oxidoreductase</keyword>
<dbReference type="InterPro" id="IPR001796">
    <property type="entry name" value="DHFR_dom"/>
</dbReference>
<dbReference type="AlphaFoldDB" id="W4VBL9"/>
<dbReference type="InterPro" id="IPR012259">
    <property type="entry name" value="DHFR"/>
</dbReference>
<accession>W4VBL9</accession>
<dbReference type="GO" id="GO:0004146">
    <property type="term" value="F:dihydrofolate reductase activity"/>
    <property type="evidence" value="ECO:0007669"/>
    <property type="project" value="UniProtKB-EC"/>
</dbReference>
<sequence length="167" mass="19489">MKAIVAVDLNWGIGYKGNLLQRIPEDMKFFKQMTLGKVVVMGRKTFESLPGKEPLKDRVNIILSKSGDFENDKIIVCRSMDELFCELKKYNSDDIFAIGGEEVYTQLLPYCCEAYVTKFSNEYPADRYFPNLDEMEGWKPVSLSEPKEYNDIWYSRLKYVNESPKEY</sequence>
<feature type="domain" description="DHFR" evidence="7">
    <location>
        <begin position="1"/>
        <end position="161"/>
    </location>
</feature>
<gene>
    <name evidence="8" type="ORF">JCM21531_4216</name>
</gene>
<dbReference type="GO" id="GO:0046655">
    <property type="term" value="P:folic acid metabolic process"/>
    <property type="evidence" value="ECO:0007669"/>
    <property type="project" value="TreeGrafter"/>
</dbReference>
<proteinExistence type="inferred from homology"/>
<dbReference type="GO" id="GO:0050661">
    <property type="term" value="F:NADP binding"/>
    <property type="evidence" value="ECO:0007669"/>
    <property type="project" value="InterPro"/>
</dbReference>
<dbReference type="UniPathway" id="UPA00077">
    <property type="reaction ID" value="UER00158"/>
</dbReference>
<dbReference type="Proteomes" id="UP000019109">
    <property type="component" value="Unassembled WGS sequence"/>
</dbReference>
<comment type="pathway">
    <text evidence="1">Cofactor biosynthesis; tetrahydrofolate biosynthesis; 5,6,7,8-tetrahydrofolate from 7,8-dihydrofolate: step 1/1.</text>
</comment>
<evidence type="ECO:0000259" key="7">
    <source>
        <dbReference type="PROSITE" id="PS51330"/>
    </source>
</evidence>
<evidence type="ECO:0000313" key="9">
    <source>
        <dbReference type="Proteomes" id="UP000019109"/>
    </source>
</evidence>
<dbReference type="SUPFAM" id="SSF53597">
    <property type="entry name" value="Dihydrofolate reductase-like"/>
    <property type="match status" value="1"/>
</dbReference>
<dbReference type="OrthoDB" id="9804315at2"/>
<evidence type="ECO:0000256" key="3">
    <source>
        <dbReference type="ARBA" id="ARBA00012856"/>
    </source>
</evidence>
<evidence type="ECO:0000256" key="1">
    <source>
        <dbReference type="ARBA" id="ARBA00004903"/>
    </source>
</evidence>
<dbReference type="GO" id="GO:0046452">
    <property type="term" value="P:dihydrofolate metabolic process"/>
    <property type="evidence" value="ECO:0007669"/>
    <property type="project" value="TreeGrafter"/>
</dbReference>
<evidence type="ECO:0000313" key="8">
    <source>
        <dbReference type="EMBL" id="GAE90592.1"/>
    </source>
</evidence>
<name>W4VBL9_9FIRM</name>
<evidence type="ECO:0000256" key="6">
    <source>
        <dbReference type="ARBA" id="ARBA00023002"/>
    </source>
</evidence>
<keyword evidence="4" id="KW-0554">One-carbon metabolism</keyword>
<evidence type="ECO:0000256" key="2">
    <source>
        <dbReference type="ARBA" id="ARBA00009539"/>
    </source>
</evidence>
<dbReference type="STRING" id="1294263.JCM21531_4216"/>